<name>A0AAW0TR46_SCYPA</name>
<feature type="compositionally biased region" description="Polar residues" evidence="3">
    <location>
        <begin position="1213"/>
        <end position="1222"/>
    </location>
</feature>
<keyword evidence="2" id="KW-0853">WD repeat</keyword>
<proteinExistence type="predicted"/>
<dbReference type="SUPFAM" id="SSF81837">
    <property type="entry name" value="BEACH domain"/>
    <property type="match status" value="1"/>
</dbReference>
<dbReference type="Pfam" id="PF12894">
    <property type="entry name" value="ANAPC4_WD40"/>
    <property type="match status" value="1"/>
</dbReference>
<dbReference type="InterPro" id="IPR015943">
    <property type="entry name" value="WD40/YVTN_repeat-like_dom_sf"/>
</dbReference>
<dbReference type="SUPFAM" id="SSF56112">
    <property type="entry name" value="Protein kinase-like (PK-like)"/>
    <property type="match status" value="1"/>
</dbReference>
<dbReference type="SMART" id="SM01026">
    <property type="entry name" value="Beach"/>
    <property type="match status" value="1"/>
</dbReference>
<dbReference type="InterPro" id="IPR011009">
    <property type="entry name" value="Kinase-like_dom_sf"/>
</dbReference>
<dbReference type="SMART" id="SM00320">
    <property type="entry name" value="WD40"/>
    <property type="match status" value="7"/>
</dbReference>
<feature type="region of interest" description="Disordered" evidence="3">
    <location>
        <begin position="1491"/>
        <end position="1513"/>
    </location>
</feature>
<feature type="region of interest" description="Disordered" evidence="3">
    <location>
        <begin position="1243"/>
        <end position="1262"/>
    </location>
</feature>
<dbReference type="InterPro" id="IPR001680">
    <property type="entry name" value="WD40_rpt"/>
</dbReference>
<feature type="compositionally biased region" description="Low complexity" evidence="3">
    <location>
        <begin position="1175"/>
        <end position="1197"/>
    </location>
</feature>
<dbReference type="Proteomes" id="UP001487740">
    <property type="component" value="Unassembled WGS sequence"/>
</dbReference>
<feature type="repeat" description="WD" evidence="2">
    <location>
        <begin position="1742"/>
        <end position="1772"/>
    </location>
</feature>
<evidence type="ECO:0000313" key="6">
    <source>
        <dbReference type="Proteomes" id="UP001487740"/>
    </source>
</evidence>
<feature type="domain" description="BEACH" evidence="4">
    <location>
        <begin position="357"/>
        <end position="626"/>
    </location>
</feature>
<dbReference type="Pfam" id="PF02138">
    <property type="entry name" value="Beach"/>
    <property type="match status" value="1"/>
</dbReference>
<accession>A0AAW0TR46</accession>
<evidence type="ECO:0000256" key="1">
    <source>
        <dbReference type="ARBA" id="ARBA00004419"/>
    </source>
</evidence>
<evidence type="ECO:0000259" key="4">
    <source>
        <dbReference type="PROSITE" id="PS50197"/>
    </source>
</evidence>
<protein>
    <recommendedName>
        <fullName evidence="4">BEACH domain-containing protein</fullName>
    </recommendedName>
</protein>
<comment type="subcellular location">
    <subcellularLocation>
        <location evidence="1">Cytoplasmic vesicle</location>
        <location evidence="1">Autophagosome</location>
    </subcellularLocation>
</comment>
<dbReference type="EMBL" id="JARAKH010000028">
    <property type="protein sequence ID" value="KAK8388832.1"/>
    <property type="molecule type" value="Genomic_DNA"/>
</dbReference>
<dbReference type="GO" id="GO:0035973">
    <property type="term" value="P:aggrephagy"/>
    <property type="evidence" value="ECO:0007669"/>
    <property type="project" value="TreeGrafter"/>
</dbReference>
<dbReference type="InterPro" id="IPR024977">
    <property type="entry name" value="Apc4-like_WD40_dom"/>
</dbReference>
<comment type="caution">
    <text evidence="5">The sequence shown here is derived from an EMBL/GenBank/DDBJ whole genome shotgun (WGS) entry which is preliminary data.</text>
</comment>
<organism evidence="5 6">
    <name type="scientific">Scylla paramamosain</name>
    <name type="common">Mud crab</name>
    <dbReference type="NCBI Taxonomy" id="85552"/>
    <lineage>
        <taxon>Eukaryota</taxon>
        <taxon>Metazoa</taxon>
        <taxon>Ecdysozoa</taxon>
        <taxon>Arthropoda</taxon>
        <taxon>Crustacea</taxon>
        <taxon>Multicrustacea</taxon>
        <taxon>Malacostraca</taxon>
        <taxon>Eumalacostraca</taxon>
        <taxon>Eucarida</taxon>
        <taxon>Decapoda</taxon>
        <taxon>Pleocyemata</taxon>
        <taxon>Brachyura</taxon>
        <taxon>Eubrachyura</taxon>
        <taxon>Portunoidea</taxon>
        <taxon>Portunidae</taxon>
        <taxon>Portuninae</taxon>
        <taxon>Scylla</taxon>
    </lineage>
</organism>
<dbReference type="PANTHER" id="PTHR44662">
    <property type="entry name" value="WD REPEAT-CONTAINING PROTEIN 81"/>
    <property type="match status" value="1"/>
</dbReference>
<dbReference type="Pfam" id="PF00400">
    <property type="entry name" value="WD40"/>
    <property type="match status" value="2"/>
</dbReference>
<dbReference type="GO" id="GO:0005739">
    <property type="term" value="C:mitochondrion"/>
    <property type="evidence" value="ECO:0007669"/>
    <property type="project" value="TreeGrafter"/>
</dbReference>
<feature type="region of interest" description="Disordered" evidence="3">
    <location>
        <begin position="605"/>
        <end position="670"/>
    </location>
</feature>
<feature type="repeat" description="WD" evidence="2">
    <location>
        <begin position="1871"/>
        <end position="1911"/>
    </location>
</feature>
<dbReference type="PROSITE" id="PS50294">
    <property type="entry name" value="WD_REPEATS_REGION"/>
    <property type="match status" value="1"/>
</dbReference>
<feature type="compositionally biased region" description="Polar residues" evidence="3">
    <location>
        <begin position="1504"/>
        <end position="1513"/>
    </location>
</feature>
<dbReference type="InterPro" id="IPR052651">
    <property type="entry name" value="WDR81"/>
</dbReference>
<dbReference type="SUPFAM" id="SSF50978">
    <property type="entry name" value="WD40 repeat-like"/>
    <property type="match status" value="1"/>
</dbReference>
<keyword evidence="6" id="KW-1185">Reference proteome</keyword>
<dbReference type="PROSITE" id="PS50082">
    <property type="entry name" value="WD_REPEATS_2"/>
    <property type="match status" value="3"/>
</dbReference>
<dbReference type="PROSITE" id="PS50197">
    <property type="entry name" value="BEACH"/>
    <property type="match status" value="1"/>
</dbReference>
<gene>
    <name evidence="5" type="ORF">O3P69_020652</name>
</gene>
<dbReference type="Gene3D" id="2.130.10.10">
    <property type="entry name" value="YVTN repeat-like/Quinoprotein amine dehydrogenase"/>
    <property type="match status" value="2"/>
</dbReference>
<feature type="region of interest" description="Disordered" evidence="3">
    <location>
        <begin position="1129"/>
        <end position="1222"/>
    </location>
</feature>
<dbReference type="PANTHER" id="PTHR44662:SF1">
    <property type="entry name" value="WD REPEAT-CONTAINING PROTEIN 81"/>
    <property type="match status" value="1"/>
</dbReference>
<dbReference type="Gene3D" id="1.10.1540.10">
    <property type="entry name" value="BEACH domain"/>
    <property type="match status" value="1"/>
</dbReference>
<dbReference type="InterPro" id="IPR036372">
    <property type="entry name" value="BEACH_dom_sf"/>
</dbReference>
<feature type="region of interest" description="Disordered" evidence="3">
    <location>
        <begin position="1091"/>
        <end position="1114"/>
    </location>
</feature>
<dbReference type="InterPro" id="IPR036322">
    <property type="entry name" value="WD40_repeat_dom_sf"/>
</dbReference>
<feature type="compositionally biased region" description="Polar residues" evidence="3">
    <location>
        <begin position="1100"/>
        <end position="1114"/>
    </location>
</feature>
<sequence>MVEVVSQCLGLSPFYCCAGPLPDLVEAFICSPWMREIVKDGVYSWPPEHESLSAAEVQSALQLGHQLEHPWQRVFIQVIPKKGCDVYPLARNCSQSLGLLADVSFSQLLHYVATSNNKNLWKDAFKKYSEHGIAVQGKGGTQVGTDSMSSVLREAVHRLYGCILIPLQENSDLQSATLNGPSCRPHSNILPAICALEGKHHMFVVLENVGHNMQHCVSFSPAKLSGSEVRPLFVLYQLLEAARDTHDRGLHLGDVTLSHLFVDDALYLSLLPCIPDSLVEPESHPSQTKDVNNEEAWLNEEAVNPQGAPDLDHPPVDSSKNIPGTCSGGRLHDYHQLLSSDDVYNILKQVEGGGEQLEAMLQCSLVHLTQLWVGHQITTLDYLLCLNFFAGRRFNVPNHHPIVPWVTDFSSRTSGWRDLTKTKFRLNKGDQQLDQTYQMAATHGQSKQTAAHHVTEVFSEITYYVYKARVTPKEVLTKYVRQQWVPEHYPSTVSRLYEWTPDECIPEFYTDSSIFKSMHEDMGDLEVPEWCSDTGNFLSLHRSMLESERVSRRLHHWIDLNFGHKLSGGASVKAKNVCLQLVDHHTFLASGGVVQLFTTPHPPRLTSSPYLGRSPPKLTVTPHPETNNRKGYQSEPEGGEAELSSSESETEKCDEQSEADSAPERQDEEMENFKALALSKKLSRSRTSLCEEKQAELPCIQLPHDYNPLVAMNQLEMQFNFVLKASRRIPKQLIKFKDNQQAVKQAAHLRRVRDMQAIGCMIVEMFSASKCRGLGRRASLRERYAHAQKLLAHDQNDMPRCARRALQIIFQMLSSQDTEHTSLPSKYDPVSSDGLPPPSPHQLLQPLINLVVFPSYFPKLYRFVCKMRQYSCLLYEAQGIHVDPHERKEYIQKVMANRVKMAARDLPDILPSLSLEGLDLILPFLTELFECPESAVSAAWYLTSILAQALGPEGANKHLLPPLVKLFEAENVTDKHLKLFHRSFLLQLIVWLGLEKFLSHFITPLIEGVGGYKDILGKSHQSPELMRKQSTSLKSVDISLGVEGVISPCEEDSHSSAAEITLRLHSDQDQSTDLNPEEAEAEPEVFVFEGGEEEVDSKSPDTPLQDTSDQLRSPMASETLSLDDVSLQEGIGSIPSHSPSPSAGEEEGEERGEEVEREQEENDEEEEEVHSELDTPTPLASAYAASSTTAYPMSPSSVTSGINIPRSGALPEISSTKSAREYSSSLPDFRLEKFKCVTNIDTEESKESLQRPHKEKESPYDRSRIELGHSMSDVCCESVLWLAGRLGPVLTARYVTRNLLRMLTLCYLPDSGALAPLPPDPDDLLSVTKKRIVGDSYSKKVLICLSEIACLYGEQVILLQYLCHICELVASCRRKLSATMEGGLLGAMALLQHLLPYLTDYTFMEYLQETLIRNAVYPVIRLLSSTKVNFPHGGAARGVLACRVIDCLFIMARRVGREMSKSILMPTITRFLTTFDKCHSSSLGQLAALNRSNEGVETEDSEKSSGPYQTSPVNEDSIKIKAIEELKEVLTPELAYLSYVPLCRFLGPSYMEVTLPNHDLLHSLCLQFDENNQADHAAVLTDDGLGLSSSGDEAGGSGSRRKSVSSRGGTNVAVTGNRIDIKDGADGVFSPLTDLPPSTGFATTVDITKYTNTKMENTQRHLRGNWLAYWEHEIGRSEQDTRFNFKQIKLQTFVGHNNSVKSIQVLDNENSFISCSKDKTVKLWSLRSQGDGSSHVSPQWTYTGHKKSVFGVTLCESMRYAASCDSTVHVWDPFICATIKQLDSLRHSPVTVLTAMAAPSTQLVVATTDATLKFIDLRTCSYIHEFKVSVGGAGLVRCIDSSGDGHLVAVAHSSGVISVLDIRTGHLLSTWKPHEGEVLCMKWHRNSTFISSALDQTMSVWSTDDTKLKFTLRGPTEPVHLISLYEDEVITGTTANRIGVHTSISPTASFSSTRLRSDTFRGVLTTMAVLPLNRLMLLGADNGTIRLLC</sequence>
<dbReference type="GO" id="GO:0005776">
    <property type="term" value="C:autophagosome"/>
    <property type="evidence" value="ECO:0007669"/>
    <property type="project" value="UniProtKB-SubCell"/>
</dbReference>
<dbReference type="CDD" id="cd06071">
    <property type="entry name" value="Beach"/>
    <property type="match status" value="1"/>
</dbReference>
<feature type="repeat" description="WD" evidence="2">
    <location>
        <begin position="1693"/>
        <end position="1728"/>
    </location>
</feature>
<feature type="compositionally biased region" description="Acidic residues" evidence="3">
    <location>
        <begin position="1144"/>
        <end position="1169"/>
    </location>
</feature>
<feature type="compositionally biased region" description="Low complexity" evidence="3">
    <location>
        <begin position="1130"/>
        <end position="1142"/>
    </location>
</feature>
<feature type="region of interest" description="Disordered" evidence="3">
    <location>
        <begin position="1588"/>
        <end position="1611"/>
    </location>
</feature>
<evidence type="ECO:0000256" key="3">
    <source>
        <dbReference type="SAM" id="MobiDB-lite"/>
    </source>
</evidence>
<evidence type="ECO:0000256" key="2">
    <source>
        <dbReference type="PROSITE-ProRule" id="PRU00221"/>
    </source>
</evidence>
<dbReference type="InterPro" id="IPR000409">
    <property type="entry name" value="BEACH_dom"/>
</dbReference>
<evidence type="ECO:0000313" key="5">
    <source>
        <dbReference type="EMBL" id="KAK8388832.1"/>
    </source>
</evidence>
<reference evidence="5 6" key="1">
    <citation type="submission" date="2023-03" db="EMBL/GenBank/DDBJ databases">
        <title>High-quality genome of Scylla paramamosain provides insights in environmental adaptation.</title>
        <authorList>
            <person name="Zhang L."/>
        </authorList>
    </citation>
    <scope>NUCLEOTIDE SEQUENCE [LARGE SCALE GENOMIC DNA]</scope>
    <source>
        <strain evidence="5">LZ_2023a</strain>
        <tissue evidence="5">Muscle</tissue>
    </source>
</reference>
<dbReference type="GO" id="GO:0035014">
    <property type="term" value="F:phosphatidylinositol 3-kinase regulator activity"/>
    <property type="evidence" value="ECO:0007669"/>
    <property type="project" value="TreeGrafter"/>
</dbReference>